<dbReference type="Proteomes" id="UP000831467">
    <property type="component" value="Chromosome"/>
</dbReference>
<comment type="similarity">
    <text evidence="1">Belongs to the multicopper oxidase family.</text>
</comment>
<protein>
    <submittedName>
        <fullName evidence="7">Multicopper oxidase domain-containing protein</fullName>
    </submittedName>
</protein>
<evidence type="ECO:0000313" key="7">
    <source>
        <dbReference type="EMBL" id="UPL12945.1"/>
    </source>
</evidence>
<name>A0ABY4IJK6_9MICO</name>
<dbReference type="InterPro" id="IPR011706">
    <property type="entry name" value="Cu-oxidase_C"/>
</dbReference>
<evidence type="ECO:0000256" key="3">
    <source>
        <dbReference type="ARBA" id="ARBA00023002"/>
    </source>
</evidence>
<dbReference type="Pfam" id="PF07732">
    <property type="entry name" value="Cu-oxidase_3"/>
    <property type="match status" value="1"/>
</dbReference>
<accession>A0ABY4IJK6</accession>
<keyword evidence="8" id="KW-1185">Reference proteome</keyword>
<dbReference type="Pfam" id="PF07731">
    <property type="entry name" value="Cu-oxidase_2"/>
    <property type="match status" value="1"/>
</dbReference>
<evidence type="ECO:0000259" key="6">
    <source>
        <dbReference type="Pfam" id="PF07732"/>
    </source>
</evidence>
<feature type="domain" description="Plastocyanin-like" evidence="6">
    <location>
        <begin position="89"/>
        <end position="203"/>
    </location>
</feature>
<dbReference type="PROSITE" id="PS00080">
    <property type="entry name" value="MULTICOPPER_OXIDASE2"/>
    <property type="match status" value="1"/>
</dbReference>
<evidence type="ECO:0000256" key="2">
    <source>
        <dbReference type="ARBA" id="ARBA00022723"/>
    </source>
</evidence>
<evidence type="ECO:0000256" key="1">
    <source>
        <dbReference type="ARBA" id="ARBA00010609"/>
    </source>
</evidence>
<dbReference type="PANTHER" id="PTHR48267:SF1">
    <property type="entry name" value="BILIRUBIN OXIDASE"/>
    <property type="match status" value="1"/>
</dbReference>
<feature type="domain" description="Plastocyanin-like" evidence="5">
    <location>
        <begin position="392"/>
        <end position="506"/>
    </location>
</feature>
<dbReference type="Pfam" id="PF00394">
    <property type="entry name" value="Cu-oxidase"/>
    <property type="match status" value="1"/>
</dbReference>
<feature type="domain" description="Plastocyanin-like" evidence="4">
    <location>
        <begin position="266"/>
        <end position="322"/>
    </location>
</feature>
<dbReference type="SUPFAM" id="SSF49503">
    <property type="entry name" value="Cupredoxins"/>
    <property type="match status" value="3"/>
</dbReference>
<keyword evidence="2" id="KW-0479">Metal-binding</keyword>
<evidence type="ECO:0000313" key="8">
    <source>
        <dbReference type="Proteomes" id="UP000831467"/>
    </source>
</evidence>
<dbReference type="CDD" id="cd13867">
    <property type="entry name" value="CuRO_2_CueO_FtsP"/>
    <property type="match status" value="1"/>
</dbReference>
<dbReference type="PANTHER" id="PTHR48267">
    <property type="entry name" value="CUPREDOXIN SUPERFAMILY PROTEIN"/>
    <property type="match status" value="1"/>
</dbReference>
<dbReference type="InterPro" id="IPR011707">
    <property type="entry name" value="Cu-oxidase-like_N"/>
</dbReference>
<dbReference type="InterPro" id="IPR001117">
    <property type="entry name" value="Cu-oxidase_2nd"/>
</dbReference>
<organism evidence="7 8">
    <name type="scientific">Microbacterium sufflavum</name>
    <dbReference type="NCBI Taxonomy" id="2851649"/>
    <lineage>
        <taxon>Bacteria</taxon>
        <taxon>Bacillati</taxon>
        <taxon>Actinomycetota</taxon>
        <taxon>Actinomycetes</taxon>
        <taxon>Micrococcales</taxon>
        <taxon>Microbacteriaceae</taxon>
        <taxon>Microbacterium</taxon>
    </lineage>
</organism>
<sequence length="524" mass="58083">MTRIARGAEHVARRSASSRGRLLGPAILFGALLLTAAVTFTACVFDSGFGQDTSVFTPTKPPAFETPLPIPPLAESEVVDGVRVFSLTAQEGQMQFLEGMTTPTWGFDGDYLGPTLRAHRGEKVAVEVTNALPETTTVHWHGMHLPAAMDGGPHQPIESGGRWRPEWRVDQPAATLWYHPHPHGETEEHVLRGLSGMFILDDEHSQSFGLPTEYGVDDVPLIVQDKKFRSDGEFQFDSQGNEVGLLGNVLLTNGAWGAVLDVSTELVRLRILNGSSARTYDFAFDDQRDFSLIATDGGLLEAPHITDHVRLSPGERAEIVVAIAPGTETMLRSLPPDLGDVAVPGAYGGLDEFDVLLLRAADQLRASPPLAERFGDISRFTAVDADNARIFDVQNREINGRRMDMNRIDEVMQVDSTELWEVTNRDLFPHNWHVHDVQFQVLDIDGETPGPELSGWKDTIYLEPRRVYRIMMRFEDYVDDENPYMIHCHLLLHEDEGLMSQFVVSRDEASRNAGPVDPNGGHGH</sequence>
<evidence type="ECO:0000259" key="4">
    <source>
        <dbReference type="Pfam" id="PF00394"/>
    </source>
</evidence>
<proteinExistence type="inferred from homology"/>
<dbReference type="InterPro" id="IPR045087">
    <property type="entry name" value="Cu-oxidase_fam"/>
</dbReference>
<gene>
    <name evidence="7" type="ORF">KV394_15985</name>
</gene>
<keyword evidence="3" id="KW-0560">Oxidoreductase</keyword>
<dbReference type="CDD" id="cd04232">
    <property type="entry name" value="CuRO_1_CueO_FtsP"/>
    <property type="match status" value="1"/>
</dbReference>
<dbReference type="EMBL" id="CP078076">
    <property type="protein sequence ID" value="UPL12945.1"/>
    <property type="molecule type" value="Genomic_DNA"/>
</dbReference>
<dbReference type="InterPro" id="IPR008972">
    <property type="entry name" value="Cupredoxin"/>
</dbReference>
<dbReference type="RefSeq" id="WP_282187162.1">
    <property type="nucleotide sequence ID" value="NZ_CP078076.1"/>
</dbReference>
<dbReference type="Gene3D" id="2.60.40.420">
    <property type="entry name" value="Cupredoxins - blue copper proteins"/>
    <property type="match status" value="3"/>
</dbReference>
<evidence type="ECO:0000259" key="5">
    <source>
        <dbReference type="Pfam" id="PF07731"/>
    </source>
</evidence>
<reference evidence="7 8" key="1">
    <citation type="submission" date="2021-06" db="EMBL/GenBank/DDBJ databases">
        <title>Genome-based taxonomic framework of Microbacterium strains isolated from marine environment, the description of four new species and reclassification of four preexisting species.</title>
        <authorList>
            <person name="Lee S.D."/>
            <person name="Kim S.-M."/>
            <person name="Byeon Y.-S."/>
            <person name="Yang H.L."/>
            <person name="Kim I.S."/>
        </authorList>
    </citation>
    <scope>NUCLEOTIDE SEQUENCE [LARGE SCALE GENOMIC DNA]</scope>
    <source>
        <strain evidence="7 8">SSW1-51</strain>
    </source>
</reference>
<dbReference type="CDD" id="cd13890">
    <property type="entry name" value="CuRO_3_CueO_FtsP"/>
    <property type="match status" value="1"/>
</dbReference>
<dbReference type="InterPro" id="IPR002355">
    <property type="entry name" value="Cu_oxidase_Cu_BS"/>
</dbReference>